<dbReference type="InterPro" id="IPR018247">
    <property type="entry name" value="EF_Hand_1_Ca_BS"/>
</dbReference>
<dbReference type="PANTHER" id="PTHR34524">
    <property type="entry name" value="CALCYPHOSIN"/>
    <property type="match status" value="1"/>
</dbReference>
<comment type="caution">
    <text evidence="5">The sequence shown here is derived from an EMBL/GenBank/DDBJ whole genome shotgun (WGS) entry which is preliminary data.</text>
</comment>
<evidence type="ECO:0000313" key="5">
    <source>
        <dbReference type="EMBL" id="KAL3312590.1"/>
    </source>
</evidence>
<evidence type="ECO:0000256" key="1">
    <source>
        <dbReference type="ARBA" id="ARBA00022723"/>
    </source>
</evidence>
<dbReference type="AlphaFoldDB" id="A0ABD2PYT7"/>
<feature type="domain" description="EF-hand" evidence="4">
    <location>
        <begin position="96"/>
        <end position="129"/>
    </location>
</feature>
<dbReference type="Pfam" id="PF13499">
    <property type="entry name" value="EF-hand_7"/>
    <property type="match status" value="2"/>
</dbReference>
<dbReference type="SUPFAM" id="SSF47473">
    <property type="entry name" value="EF-hand"/>
    <property type="match status" value="1"/>
</dbReference>
<feature type="domain" description="EF-hand" evidence="4">
    <location>
        <begin position="64"/>
        <end position="95"/>
    </location>
</feature>
<evidence type="ECO:0000256" key="2">
    <source>
        <dbReference type="ARBA" id="ARBA00022737"/>
    </source>
</evidence>
<keyword evidence="1" id="KW-0479">Metal-binding</keyword>
<dbReference type="InterPro" id="IPR011992">
    <property type="entry name" value="EF-hand-dom_pair"/>
</dbReference>
<dbReference type="Gene3D" id="1.10.238.10">
    <property type="entry name" value="EF-hand"/>
    <property type="match status" value="2"/>
</dbReference>
<gene>
    <name evidence="5" type="ORF">Ciccas_008817</name>
</gene>
<dbReference type="SMART" id="SM00054">
    <property type="entry name" value="EFh"/>
    <property type="match status" value="4"/>
</dbReference>
<feature type="domain" description="EF-hand" evidence="4">
    <location>
        <begin position="26"/>
        <end position="61"/>
    </location>
</feature>
<proteinExistence type="predicted"/>
<organism evidence="5 6">
    <name type="scientific">Cichlidogyrus casuarinus</name>
    <dbReference type="NCBI Taxonomy" id="1844966"/>
    <lineage>
        <taxon>Eukaryota</taxon>
        <taxon>Metazoa</taxon>
        <taxon>Spiralia</taxon>
        <taxon>Lophotrochozoa</taxon>
        <taxon>Platyhelminthes</taxon>
        <taxon>Monogenea</taxon>
        <taxon>Monopisthocotylea</taxon>
        <taxon>Dactylogyridea</taxon>
        <taxon>Ancyrocephalidae</taxon>
        <taxon>Cichlidogyrus</taxon>
    </lineage>
</organism>
<keyword evidence="6" id="KW-1185">Reference proteome</keyword>
<keyword evidence="3" id="KW-0106">Calcium</keyword>
<reference evidence="5 6" key="1">
    <citation type="submission" date="2024-11" db="EMBL/GenBank/DDBJ databases">
        <title>Adaptive evolution of stress response genes in parasites aligns with host niche diversity.</title>
        <authorList>
            <person name="Hahn C."/>
            <person name="Resl P."/>
        </authorList>
    </citation>
    <scope>NUCLEOTIDE SEQUENCE [LARGE SCALE GENOMIC DNA]</scope>
    <source>
        <strain evidence="5">EGGRZ-B1_66</strain>
        <tissue evidence="5">Body</tissue>
    </source>
</reference>
<evidence type="ECO:0000259" key="4">
    <source>
        <dbReference type="PROSITE" id="PS50222"/>
    </source>
</evidence>
<evidence type="ECO:0000256" key="3">
    <source>
        <dbReference type="ARBA" id="ARBA00022837"/>
    </source>
</evidence>
<dbReference type="PROSITE" id="PS50222">
    <property type="entry name" value="EF_HAND_2"/>
    <property type="match status" value="3"/>
</dbReference>
<name>A0ABD2PYT7_9PLAT</name>
<dbReference type="PANTHER" id="PTHR34524:SF6">
    <property type="entry name" value="CALCYPHOSINE LIKE"/>
    <property type="match status" value="1"/>
</dbReference>
<evidence type="ECO:0000313" key="6">
    <source>
        <dbReference type="Proteomes" id="UP001626550"/>
    </source>
</evidence>
<protein>
    <recommendedName>
        <fullName evidence="4">EF-hand domain-containing protein</fullName>
    </recommendedName>
</protein>
<dbReference type="PROSITE" id="PS00018">
    <property type="entry name" value="EF_HAND_1"/>
    <property type="match status" value="3"/>
</dbReference>
<accession>A0ABD2PYT7</accession>
<keyword evidence="2" id="KW-0677">Repeat</keyword>
<dbReference type="Proteomes" id="UP001626550">
    <property type="component" value="Unassembled WGS sequence"/>
</dbReference>
<dbReference type="GO" id="GO:0046872">
    <property type="term" value="F:metal ion binding"/>
    <property type="evidence" value="ECO:0007669"/>
    <property type="project" value="UniProtKB-KW"/>
</dbReference>
<dbReference type="EMBL" id="JBJKFK010001637">
    <property type="protein sequence ID" value="KAL3312590.1"/>
    <property type="molecule type" value="Genomic_DNA"/>
</dbReference>
<dbReference type="InterPro" id="IPR002048">
    <property type="entry name" value="EF_hand_dom"/>
</dbReference>
<sequence length="129" mass="14913">MYLQFEIADTDNSGSLSLEEVRHIVADQNHADQFMDKFDLDKDGIVTMEEFKEVLGIVNAPMPDFRKVFSDVDKDSSGSVSIQELKIHFKESGHEVELPKLEDYLKKYDKDGNGQLEYREFLSFLLEIM</sequence>
<dbReference type="InterPro" id="IPR051581">
    <property type="entry name" value="Ca-bind"/>
</dbReference>